<sequence length="115" mass="12772">MLWLGWSTNEPPRPVRYHTLTEYRCRVIASAVLFRPASESSGDPFILHNPTLPSSPHFHFYHLTVPPSIQSSLYRISDVPIQKASDALVISLGLLMSMGSGVHLFFGGSHARLSL</sequence>
<evidence type="ECO:0000313" key="2">
    <source>
        <dbReference type="Proteomes" id="UP000299102"/>
    </source>
</evidence>
<protein>
    <submittedName>
        <fullName evidence="1">Uncharacterized protein</fullName>
    </submittedName>
</protein>
<dbReference type="Proteomes" id="UP000299102">
    <property type="component" value="Unassembled WGS sequence"/>
</dbReference>
<comment type="caution">
    <text evidence="1">The sequence shown here is derived from an EMBL/GenBank/DDBJ whole genome shotgun (WGS) entry which is preliminary data.</text>
</comment>
<dbReference type="EMBL" id="BGZK01000360">
    <property type="protein sequence ID" value="GBP39117.1"/>
    <property type="molecule type" value="Genomic_DNA"/>
</dbReference>
<name>A0A4C1VLE4_EUMVA</name>
<accession>A0A4C1VLE4</accession>
<dbReference type="AlphaFoldDB" id="A0A4C1VLE4"/>
<keyword evidence="2" id="KW-1185">Reference proteome</keyword>
<reference evidence="1 2" key="1">
    <citation type="journal article" date="2019" name="Commun. Biol.">
        <title>The bagworm genome reveals a unique fibroin gene that provides high tensile strength.</title>
        <authorList>
            <person name="Kono N."/>
            <person name="Nakamura H."/>
            <person name="Ohtoshi R."/>
            <person name="Tomita M."/>
            <person name="Numata K."/>
            <person name="Arakawa K."/>
        </authorList>
    </citation>
    <scope>NUCLEOTIDE SEQUENCE [LARGE SCALE GENOMIC DNA]</scope>
</reference>
<organism evidence="1 2">
    <name type="scientific">Eumeta variegata</name>
    <name type="common">Bagworm moth</name>
    <name type="synonym">Eumeta japonica</name>
    <dbReference type="NCBI Taxonomy" id="151549"/>
    <lineage>
        <taxon>Eukaryota</taxon>
        <taxon>Metazoa</taxon>
        <taxon>Ecdysozoa</taxon>
        <taxon>Arthropoda</taxon>
        <taxon>Hexapoda</taxon>
        <taxon>Insecta</taxon>
        <taxon>Pterygota</taxon>
        <taxon>Neoptera</taxon>
        <taxon>Endopterygota</taxon>
        <taxon>Lepidoptera</taxon>
        <taxon>Glossata</taxon>
        <taxon>Ditrysia</taxon>
        <taxon>Tineoidea</taxon>
        <taxon>Psychidae</taxon>
        <taxon>Oiketicinae</taxon>
        <taxon>Eumeta</taxon>
    </lineage>
</organism>
<evidence type="ECO:0000313" key="1">
    <source>
        <dbReference type="EMBL" id="GBP39117.1"/>
    </source>
</evidence>
<proteinExistence type="predicted"/>
<gene>
    <name evidence="1" type="ORF">EVAR_27076_1</name>
</gene>